<accession>A0ABP8MKH0</accession>
<keyword evidence="2" id="KW-1185">Reference proteome</keyword>
<name>A0ABP8MKH0_9BACT</name>
<dbReference type="Proteomes" id="UP001501175">
    <property type="component" value="Unassembled WGS sequence"/>
</dbReference>
<sequence>MPLGATWLNPQLTEEAWDLAAYIDSRPRPTKEFSHDWPNLNTKAIDHPYGPYAQIEMFRRTKAAMQSRQYQLPSHLMLEPLDRRGLFMKQVNHAFPTCILFIPTAHP</sequence>
<proteinExistence type="predicted"/>
<reference evidence="2" key="1">
    <citation type="journal article" date="2019" name="Int. J. Syst. Evol. Microbiol.">
        <title>The Global Catalogue of Microorganisms (GCM) 10K type strain sequencing project: providing services to taxonomists for standard genome sequencing and annotation.</title>
        <authorList>
            <consortium name="The Broad Institute Genomics Platform"/>
            <consortium name="The Broad Institute Genome Sequencing Center for Infectious Disease"/>
            <person name="Wu L."/>
            <person name="Ma J."/>
        </authorList>
    </citation>
    <scope>NUCLEOTIDE SEQUENCE [LARGE SCALE GENOMIC DNA]</scope>
    <source>
        <strain evidence="2">JCM 17927</strain>
    </source>
</reference>
<evidence type="ECO:0000313" key="1">
    <source>
        <dbReference type="EMBL" id="GAA4450930.1"/>
    </source>
</evidence>
<dbReference type="EMBL" id="BAABHD010000012">
    <property type="protein sequence ID" value="GAA4450930.1"/>
    <property type="molecule type" value="Genomic_DNA"/>
</dbReference>
<comment type="caution">
    <text evidence="1">The sequence shown here is derived from an EMBL/GenBank/DDBJ whole genome shotgun (WGS) entry which is preliminary data.</text>
</comment>
<dbReference type="RefSeq" id="WP_345241623.1">
    <property type="nucleotide sequence ID" value="NZ_BAABHD010000012.1"/>
</dbReference>
<evidence type="ECO:0000313" key="2">
    <source>
        <dbReference type="Proteomes" id="UP001501175"/>
    </source>
</evidence>
<gene>
    <name evidence="1" type="ORF">GCM10023189_12280</name>
</gene>
<organism evidence="1 2">
    <name type="scientific">Nibrella saemangeumensis</name>
    <dbReference type="NCBI Taxonomy" id="1084526"/>
    <lineage>
        <taxon>Bacteria</taxon>
        <taxon>Pseudomonadati</taxon>
        <taxon>Bacteroidota</taxon>
        <taxon>Cytophagia</taxon>
        <taxon>Cytophagales</taxon>
        <taxon>Spirosomataceae</taxon>
        <taxon>Nibrella</taxon>
    </lineage>
</organism>
<protein>
    <submittedName>
        <fullName evidence="1">Uncharacterized protein</fullName>
    </submittedName>
</protein>